<gene>
    <name evidence="2" type="ORF">ACFQZJ_00200</name>
</gene>
<feature type="transmembrane region" description="Helical" evidence="1">
    <location>
        <begin position="264"/>
        <end position="281"/>
    </location>
</feature>
<keyword evidence="1" id="KW-0812">Transmembrane</keyword>
<keyword evidence="3" id="KW-1185">Reference proteome</keyword>
<evidence type="ECO:0000313" key="3">
    <source>
        <dbReference type="Proteomes" id="UP001597012"/>
    </source>
</evidence>
<feature type="transmembrane region" description="Helical" evidence="1">
    <location>
        <begin position="212"/>
        <end position="231"/>
    </location>
</feature>
<keyword evidence="1" id="KW-0472">Membrane</keyword>
<feature type="transmembrane region" description="Helical" evidence="1">
    <location>
        <begin position="238"/>
        <end position="258"/>
    </location>
</feature>
<keyword evidence="1" id="KW-1133">Transmembrane helix</keyword>
<protein>
    <submittedName>
        <fullName evidence="2">Uncharacterized protein</fullName>
    </submittedName>
</protein>
<accession>A0ABW3AY35</accession>
<feature type="transmembrane region" description="Helical" evidence="1">
    <location>
        <begin position="160"/>
        <end position="182"/>
    </location>
</feature>
<reference evidence="3" key="1">
    <citation type="journal article" date="2019" name="Int. J. Syst. Evol. Microbiol.">
        <title>The Global Catalogue of Microorganisms (GCM) 10K type strain sequencing project: providing services to taxonomists for standard genome sequencing and annotation.</title>
        <authorList>
            <consortium name="The Broad Institute Genomics Platform"/>
            <consortium name="The Broad Institute Genome Sequencing Center for Infectious Disease"/>
            <person name="Wu L."/>
            <person name="Ma J."/>
        </authorList>
    </citation>
    <scope>NUCLEOTIDE SEQUENCE [LARGE SCALE GENOMIC DNA]</scope>
    <source>
        <strain evidence="3">CCUG 61948</strain>
    </source>
</reference>
<organism evidence="2 3">
    <name type="scientific">Maribacter chungangensis</name>
    <dbReference type="NCBI Taxonomy" id="1069117"/>
    <lineage>
        <taxon>Bacteria</taxon>
        <taxon>Pseudomonadati</taxon>
        <taxon>Bacteroidota</taxon>
        <taxon>Flavobacteriia</taxon>
        <taxon>Flavobacteriales</taxon>
        <taxon>Flavobacteriaceae</taxon>
        <taxon>Maribacter</taxon>
    </lineage>
</organism>
<feature type="transmembrane region" description="Helical" evidence="1">
    <location>
        <begin position="75"/>
        <end position="105"/>
    </location>
</feature>
<evidence type="ECO:0000256" key="1">
    <source>
        <dbReference type="SAM" id="Phobius"/>
    </source>
</evidence>
<dbReference type="Proteomes" id="UP001597012">
    <property type="component" value="Unassembled WGS sequence"/>
</dbReference>
<sequence>MISSIFGKTKPINFIIVLGFLFLFYWTVQIYLLQTDFSTNQLVVEILVISILLFSVFIVDFIVNRNKLTGANSYAIFFYALLFVVFPETLSDSNAVLCSLFLLLATRRLLSIKSLKDIKSKVFDATLWVLIASIFYDWAILYLILVFVTIYIYEPKNIRNWLVIFSAVFTFFMVTYMVLILANTTNFLISHYTFIIDFNAIYPAKWDSSIKVSAYIIINLVLAFWSFLALGKAGTGKIITTRLVALSFVIGLLVNLLVLTESTFAIMITFFPSVIFICNYIESIKRKSLLELLLVLSVVVPMLAFLVKLWVG</sequence>
<evidence type="ECO:0000313" key="2">
    <source>
        <dbReference type="EMBL" id="MFD0795863.1"/>
    </source>
</evidence>
<proteinExistence type="predicted"/>
<dbReference type="RefSeq" id="WP_379931527.1">
    <property type="nucleotide sequence ID" value="NZ_JBHTHY010000003.1"/>
</dbReference>
<name>A0ABW3AY35_9FLAO</name>
<feature type="transmembrane region" description="Helical" evidence="1">
    <location>
        <begin position="125"/>
        <end position="153"/>
    </location>
</feature>
<dbReference type="EMBL" id="JBHTHY010000003">
    <property type="protein sequence ID" value="MFD0795863.1"/>
    <property type="molecule type" value="Genomic_DNA"/>
</dbReference>
<feature type="transmembrane region" description="Helical" evidence="1">
    <location>
        <begin position="12"/>
        <end position="32"/>
    </location>
</feature>
<feature type="transmembrane region" description="Helical" evidence="1">
    <location>
        <begin position="44"/>
        <end position="63"/>
    </location>
</feature>
<feature type="transmembrane region" description="Helical" evidence="1">
    <location>
        <begin position="293"/>
        <end position="311"/>
    </location>
</feature>
<comment type="caution">
    <text evidence="2">The sequence shown here is derived from an EMBL/GenBank/DDBJ whole genome shotgun (WGS) entry which is preliminary data.</text>
</comment>